<proteinExistence type="predicted"/>
<dbReference type="InterPro" id="IPR005094">
    <property type="entry name" value="Endonuclease_MobA/VirD2"/>
</dbReference>
<feature type="compositionally biased region" description="Basic and acidic residues" evidence="1">
    <location>
        <begin position="274"/>
        <end position="289"/>
    </location>
</feature>
<gene>
    <name evidence="3" type="ORF">HRQ87_18635</name>
</gene>
<reference evidence="3 4" key="1">
    <citation type="submission" date="2020-06" db="EMBL/GenBank/DDBJ databases">
        <title>Sulfitobacter algicola sp. nov., isolated from green algae.</title>
        <authorList>
            <person name="Wang C."/>
        </authorList>
    </citation>
    <scope>NUCLEOTIDE SEQUENCE [LARGE SCALE GENOMIC DNA]</scope>
    <source>
        <strain evidence="3 4">1151</strain>
    </source>
</reference>
<evidence type="ECO:0000259" key="2">
    <source>
        <dbReference type="Pfam" id="PF03432"/>
    </source>
</evidence>
<dbReference type="Pfam" id="PF03432">
    <property type="entry name" value="Relaxase"/>
    <property type="match status" value="1"/>
</dbReference>
<name>A0ABX2IV57_9RHOB</name>
<feature type="region of interest" description="Disordered" evidence="1">
    <location>
        <begin position="270"/>
        <end position="289"/>
    </location>
</feature>
<feature type="compositionally biased region" description="Basic and acidic residues" evidence="1">
    <location>
        <begin position="36"/>
        <end position="46"/>
    </location>
</feature>
<dbReference type="RefSeq" id="WP_174139956.1">
    <property type="nucleotide sequence ID" value="NZ_JABUFE010000019.1"/>
</dbReference>
<evidence type="ECO:0000313" key="4">
    <source>
        <dbReference type="Proteomes" id="UP000777935"/>
    </source>
</evidence>
<dbReference type="EMBL" id="JABUFE010000019">
    <property type="protein sequence ID" value="NSX56804.1"/>
    <property type="molecule type" value="Genomic_DNA"/>
</dbReference>
<feature type="compositionally biased region" description="Basic and acidic residues" evidence="1">
    <location>
        <begin position="375"/>
        <end position="402"/>
    </location>
</feature>
<organism evidence="3 4">
    <name type="scientific">Parasulfitobacter algicola</name>
    <dbReference type="NCBI Taxonomy" id="2614809"/>
    <lineage>
        <taxon>Bacteria</taxon>
        <taxon>Pseudomonadati</taxon>
        <taxon>Pseudomonadota</taxon>
        <taxon>Alphaproteobacteria</taxon>
        <taxon>Rhodobacterales</taxon>
        <taxon>Roseobacteraceae</taxon>
        <taxon>Parasulfitobacter</taxon>
    </lineage>
</organism>
<dbReference type="Proteomes" id="UP000777935">
    <property type="component" value="Unassembled WGS sequence"/>
</dbReference>
<comment type="caution">
    <text evidence="3">The sequence shown here is derived from an EMBL/GenBank/DDBJ whole genome shotgun (WGS) entry which is preliminary data.</text>
</comment>
<sequence>MSDFETPIGFQDCWTPKKPRAVRSKAAGYFSVGQRRGRDDGDKDAQRQSGGRRAPSGAVSASDKATLARVVRGAPEVMVKVTKPAKVGKDGKQIMVNQRTESVRVAAHIDYISRNGKIELETSDGERINGKEAASGFIAEWLLKHDEARTNGFATDRTRITTSMVMSMPAKVNAEAVKDSVRSLAEEEFGGRHDYVMALHTDTKHPHVHLTVRTVGHDGVRLNLRKADLQHLRDQFAQRLRQRGIEAEATPRHARGVTKKSERMAVYKVRRKPDRSVRTDEAKRTEVERDMRAHGGRLPDYPWDRALMERRNRVMGTYMKAATALARSSDPDDQALAREIERFVGGMTGLVTERVHMASEAVQERAEGDMGLLVREQRRGKDRDVPQGAHKDADKGKSDRER</sequence>
<feature type="region of interest" description="Disordered" evidence="1">
    <location>
        <begin position="363"/>
        <end position="402"/>
    </location>
</feature>
<keyword evidence="4" id="KW-1185">Reference proteome</keyword>
<accession>A0ABX2IV57</accession>
<evidence type="ECO:0000313" key="3">
    <source>
        <dbReference type="EMBL" id="NSX56804.1"/>
    </source>
</evidence>
<feature type="region of interest" description="Disordered" evidence="1">
    <location>
        <begin position="23"/>
        <end position="64"/>
    </location>
</feature>
<protein>
    <submittedName>
        <fullName evidence="3">Relaxase/mobilization nuclease domain-containing protein</fullName>
    </submittedName>
</protein>
<evidence type="ECO:0000256" key="1">
    <source>
        <dbReference type="SAM" id="MobiDB-lite"/>
    </source>
</evidence>
<feature type="domain" description="MobA/VirD2-like nuclease" evidence="2">
    <location>
        <begin position="147"/>
        <end position="242"/>
    </location>
</feature>
<dbReference type="Gene3D" id="3.30.930.30">
    <property type="match status" value="1"/>
</dbReference>